<evidence type="ECO:0000313" key="6">
    <source>
        <dbReference type="Proteomes" id="UP001264335"/>
    </source>
</evidence>
<dbReference type="InterPro" id="IPR014942">
    <property type="entry name" value="AbiEii"/>
</dbReference>
<reference evidence="3 4" key="1">
    <citation type="submission" date="2017-10" db="EMBL/GenBank/DDBJ databases">
        <title>FDA dAtabase for Regulatory Grade micrObial Sequences (FDA-ARGOS): Supporting development and validation of Infectious Disease Dx tests.</title>
        <authorList>
            <person name="Campos J."/>
            <person name="Goldberg B."/>
            <person name="Tallon L.J."/>
            <person name="Sadzewicz L."/>
            <person name="Sengamalay N."/>
            <person name="Ott S."/>
            <person name="Godinez A."/>
            <person name="Nagaraj S."/>
            <person name="Vyas G."/>
            <person name="Aluvathingal J."/>
            <person name="Nadendla S."/>
            <person name="Geyer C."/>
            <person name="Nandy P."/>
            <person name="Hobson J."/>
            <person name="Sichtig H."/>
        </authorList>
    </citation>
    <scope>NUCLEOTIDE SEQUENCE [LARGE SCALE GENOMIC DNA]</scope>
    <source>
        <strain evidence="3 4">FDAARGOS_185</strain>
    </source>
</reference>
<gene>
    <name evidence="3" type="ORF">AUF17_18800</name>
    <name evidence="1" type="ORF">P7D43_04950</name>
    <name evidence="2" type="ORF">P7D79_11155</name>
</gene>
<dbReference type="GO" id="GO:0016740">
    <property type="term" value="F:transferase activity"/>
    <property type="evidence" value="ECO:0007669"/>
    <property type="project" value="UniProtKB-KW"/>
</dbReference>
<comment type="caution">
    <text evidence="1">The sequence shown here is derived from an EMBL/GenBank/DDBJ whole genome shotgun (WGS) entry which is preliminary data.</text>
</comment>
<dbReference type="EMBL" id="PDXQ01000002">
    <property type="protein sequence ID" value="TRZ28758.1"/>
    <property type="molecule type" value="Genomic_DNA"/>
</dbReference>
<protein>
    <submittedName>
        <fullName evidence="1">Nucleotidyl transferase AbiEii/AbiGii toxin family protein</fullName>
    </submittedName>
</protein>
<evidence type="ECO:0000313" key="5">
    <source>
        <dbReference type="Proteomes" id="UP001260773"/>
    </source>
</evidence>
<keyword evidence="1" id="KW-0808">Transferase</keyword>
<dbReference type="Proteomes" id="UP000316316">
    <property type="component" value="Unassembled WGS sequence"/>
</dbReference>
<evidence type="ECO:0000313" key="2">
    <source>
        <dbReference type="EMBL" id="MDT2514772.1"/>
    </source>
</evidence>
<sequence>MYLYQSRKLFEDLIIRTAEYFSLSEEIIEKDYFVSLFLKRIAEANPNIVFKGGTSLSKAYQLIERFSEDIDLSYFIKDHGAPSQSKRKELTNTIRNVASEMSLKILNEDEIRSRNVYNRYNVDYSSLFNRGDQLKSALIIETYAQNSSFPVNKKDVSNYIFQMSSSVGISELAKDFPELFPFKMNVQTLERTFADKIFALCDHYMIREPKHYSRHLYDLYYLFQKESIDWDSFSETFEEVRLILQKDLKRNPSSNQTININNIISQIMKEDFYKADYELSTMYLATNAPKYEEVKRVLLSFNNRLI</sequence>
<dbReference type="Pfam" id="PF08843">
    <property type="entry name" value="AbiEii"/>
    <property type="match status" value="1"/>
</dbReference>
<dbReference type="AlphaFoldDB" id="A0A2N8PT02"/>
<name>A0A2N8PT02_ENTAV</name>
<accession>A0A2N8PT02</accession>
<proteinExistence type="predicted"/>
<dbReference type="EMBL" id="JARPWH010000011">
    <property type="protein sequence ID" value="MDT2401712.1"/>
    <property type="molecule type" value="Genomic_DNA"/>
</dbReference>
<evidence type="ECO:0000313" key="1">
    <source>
        <dbReference type="EMBL" id="MDT2401712.1"/>
    </source>
</evidence>
<evidence type="ECO:0000313" key="3">
    <source>
        <dbReference type="EMBL" id="TRZ28758.1"/>
    </source>
</evidence>
<dbReference type="EMBL" id="JARPWY010000027">
    <property type="protein sequence ID" value="MDT2514772.1"/>
    <property type="molecule type" value="Genomic_DNA"/>
</dbReference>
<dbReference type="Proteomes" id="UP001264335">
    <property type="component" value="Unassembled WGS sequence"/>
</dbReference>
<reference evidence="1 6" key="2">
    <citation type="submission" date="2023-03" db="EMBL/GenBank/DDBJ databases">
        <authorList>
            <person name="Shen W."/>
            <person name="Cai J."/>
        </authorList>
    </citation>
    <scope>NUCLEOTIDE SEQUENCE</scope>
    <source>
        <strain evidence="1">P33-2</strain>
        <strain evidence="2 6">Y2</strain>
    </source>
</reference>
<dbReference type="RefSeq" id="WP_016178790.1">
    <property type="nucleotide sequence ID" value="NZ_CAAKOC010000190.1"/>
</dbReference>
<dbReference type="Proteomes" id="UP001260773">
    <property type="component" value="Unassembled WGS sequence"/>
</dbReference>
<evidence type="ECO:0000313" key="4">
    <source>
        <dbReference type="Proteomes" id="UP000316316"/>
    </source>
</evidence>
<dbReference type="Gene3D" id="3.10.450.620">
    <property type="entry name" value="JHP933, nucleotidyltransferase-like core domain"/>
    <property type="match status" value="1"/>
</dbReference>
<organism evidence="1 5">
    <name type="scientific">Enterococcus avium</name>
    <name type="common">Streptococcus avium</name>
    <dbReference type="NCBI Taxonomy" id="33945"/>
    <lineage>
        <taxon>Bacteria</taxon>
        <taxon>Bacillati</taxon>
        <taxon>Bacillota</taxon>
        <taxon>Bacilli</taxon>
        <taxon>Lactobacillales</taxon>
        <taxon>Enterococcaceae</taxon>
        <taxon>Enterococcus</taxon>
    </lineage>
</organism>